<feature type="repeat" description="TPR" evidence="1">
    <location>
        <begin position="48"/>
        <end position="81"/>
    </location>
</feature>
<dbReference type="Pfam" id="PF14559">
    <property type="entry name" value="TPR_19"/>
    <property type="match status" value="1"/>
</dbReference>
<reference evidence="3 4" key="1">
    <citation type="submission" date="2023-12" db="EMBL/GenBank/DDBJ databases">
        <title>Novel species of the genus Arcicella isolated from rivers.</title>
        <authorList>
            <person name="Lu H."/>
        </authorList>
    </citation>
    <scope>NUCLEOTIDE SEQUENCE [LARGE SCALE GENOMIC DNA]</scope>
    <source>
        <strain evidence="3 4">LMG 21963</strain>
    </source>
</reference>
<protein>
    <submittedName>
        <fullName evidence="3">Tetratricopeptide repeat protein</fullName>
    </submittedName>
</protein>
<dbReference type="Gene3D" id="1.25.40.10">
    <property type="entry name" value="Tetratricopeptide repeat domain"/>
    <property type="match status" value="2"/>
</dbReference>
<organism evidence="3 4">
    <name type="scientific">Arcicella aquatica</name>
    <dbReference type="NCBI Taxonomy" id="217141"/>
    <lineage>
        <taxon>Bacteria</taxon>
        <taxon>Pseudomonadati</taxon>
        <taxon>Bacteroidota</taxon>
        <taxon>Cytophagia</taxon>
        <taxon>Cytophagales</taxon>
        <taxon>Flectobacillaceae</taxon>
        <taxon>Arcicella</taxon>
    </lineage>
</organism>
<gene>
    <name evidence="3" type="ORF">VB264_20480</name>
</gene>
<evidence type="ECO:0000313" key="3">
    <source>
        <dbReference type="EMBL" id="MEA5260187.1"/>
    </source>
</evidence>
<keyword evidence="2" id="KW-0732">Signal</keyword>
<dbReference type="SMART" id="SM00028">
    <property type="entry name" value="TPR"/>
    <property type="match status" value="7"/>
</dbReference>
<comment type="caution">
    <text evidence="3">The sequence shown here is derived from an EMBL/GenBank/DDBJ whole genome shotgun (WGS) entry which is preliminary data.</text>
</comment>
<dbReference type="InterPro" id="IPR019734">
    <property type="entry name" value="TPR_rpt"/>
</dbReference>
<dbReference type="RefSeq" id="WP_323252469.1">
    <property type="nucleotide sequence ID" value="NZ_JAYFUL010000047.1"/>
</dbReference>
<dbReference type="Pfam" id="PF13181">
    <property type="entry name" value="TPR_8"/>
    <property type="match status" value="2"/>
</dbReference>
<feature type="repeat" description="TPR" evidence="1">
    <location>
        <begin position="288"/>
        <end position="321"/>
    </location>
</feature>
<dbReference type="PANTHER" id="PTHR12558">
    <property type="entry name" value="CELL DIVISION CYCLE 16,23,27"/>
    <property type="match status" value="1"/>
</dbReference>
<proteinExistence type="predicted"/>
<dbReference type="PROSITE" id="PS50005">
    <property type="entry name" value="TPR"/>
    <property type="match status" value="3"/>
</dbReference>
<keyword evidence="1" id="KW-0802">TPR repeat</keyword>
<evidence type="ECO:0000313" key="4">
    <source>
        <dbReference type="Proteomes" id="UP001304671"/>
    </source>
</evidence>
<feature type="signal peptide" evidence="2">
    <location>
        <begin position="1"/>
        <end position="22"/>
    </location>
</feature>
<dbReference type="InterPro" id="IPR011990">
    <property type="entry name" value="TPR-like_helical_dom_sf"/>
</dbReference>
<dbReference type="PANTHER" id="PTHR12558:SF13">
    <property type="entry name" value="CELL DIVISION CYCLE PROTEIN 27 HOMOLOG"/>
    <property type="match status" value="1"/>
</dbReference>
<dbReference type="EMBL" id="JAYFUL010000047">
    <property type="protein sequence ID" value="MEA5260187.1"/>
    <property type="molecule type" value="Genomic_DNA"/>
</dbReference>
<dbReference type="Pfam" id="PF13174">
    <property type="entry name" value="TPR_6"/>
    <property type="match status" value="1"/>
</dbReference>
<dbReference type="Proteomes" id="UP001304671">
    <property type="component" value="Unassembled WGS sequence"/>
</dbReference>
<keyword evidence="4" id="KW-1185">Reference proteome</keyword>
<evidence type="ECO:0000256" key="1">
    <source>
        <dbReference type="PROSITE-ProRule" id="PRU00339"/>
    </source>
</evidence>
<name>A0ABU5QSW1_9BACT</name>
<dbReference type="SUPFAM" id="SSF48452">
    <property type="entry name" value="TPR-like"/>
    <property type="match status" value="1"/>
</dbReference>
<feature type="chain" id="PRO_5046315871" evidence="2">
    <location>
        <begin position="23"/>
        <end position="380"/>
    </location>
</feature>
<feature type="repeat" description="TPR" evidence="1">
    <location>
        <begin position="252"/>
        <end position="285"/>
    </location>
</feature>
<evidence type="ECO:0000256" key="2">
    <source>
        <dbReference type="SAM" id="SignalP"/>
    </source>
</evidence>
<accession>A0ABU5QSW1</accession>
<sequence>MKTCYLVLLLMVINLSTVLAQAEIESQNLIRQYQFEKAIISLKNCSSLACRLDLAFCQVKVGRLKEAIENYQAILDQEPNNTLAMISLANLYEKTNKLYQAKKSYQSLLNIDSTNAFVYKSYAMLCLKLTEDSLAKIYFKKAISISPSDAESIAELGKLFVKTDSLSEAKVLIKKGLLLDSTYIALWQLNARVNYRENKFKPVVSSIKKAMALGDSSVGYQQLLGYAYFYLDSIPQTIACFERVLKVEMESEPAFFYLGLCYTKLKKEDLAIQYFQQAINAGLSDDLPKYYERIGFIDEKNARYNNALEAYQKALEYSGKADYLYLIARVNDWKSTDKSKVLKLYKQYMVSKNKKNNDYISLATERIKELEAVNIVKAKP</sequence>